<name>A0A8J8NMB5_HALGN</name>
<evidence type="ECO:0000313" key="2">
    <source>
        <dbReference type="EMBL" id="TNV77877.1"/>
    </source>
</evidence>
<dbReference type="AlphaFoldDB" id="A0A8J8NMB5"/>
<keyword evidence="3" id="KW-1185">Reference proteome</keyword>
<gene>
    <name evidence="2" type="ORF">FGO68_gene11697</name>
</gene>
<organism evidence="2 3">
    <name type="scientific">Halteria grandinella</name>
    <dbReference type="NCBI Taxonomy" id="5974"/>
    <lineage>
        <taxon>Eukaryota</taxon>
        <taxon>Sar</taxon>
        <taxon>Alveolata</taxon>
        <taxon>Ciliophora</taxon>
        <taxon>Intramacronucleata</taxon>
        <taxon>Spirotrichea</taxon>
        <taxon>Stichotrichia</taxon>
        <taxon>Sporadotrichida</taxon>
        <taxon>Halteriidae</taxon>
        <taxon>Halteria</taxon>
    </lineage>
</organism>
<dbReference type="EMBL" id="RRYP01011220">
    <property type="protein sequence ID" value="TNV77877.1"/>
    <property type="molecule type" value="Genomic_DNA"/>
</dbReference>
<dbReference type="Proteomes" id="UP000785679">
    <property type="component" value="Unassembled WGS sequence"/>
</dbReference>
<evidence type="ECO:0000259" key="1">
    <source>
        <dbReference type="PROSITE" id="PS51886"/>
    </source>
</evidence>
<protein>
    <recommendedName>
        <fullName evidence="1">TLDc domain-containing protein</fullName>
    </recommendedName>
</protein>
<proteinExistence type="predicted"/>
<comment type="caution">
    <text evidence="2">The sequence shown here is derived from an EMBL/GenBank/DDBJ whole genome shotgun (WGS) entry which is preliminary data.</text>
</comment>
<evidence type="ECO:0000313" key="3">
    <source>
        <dbReference type="Proteomes" id="UP000785679"/>
    </source>
</evidence>
<dbReference type="OrthoDB" id="283531at2759"/>
<sequence>MLKQINKVCPGCSKDYNLANRAPILHSCCGKSTCKECWLQQFAINGRFYCYHFCGESNTEEASKPTVNMQIRREIQDTVPLEIFCDKHHERITGYSLDNKSMLCPKCPKIHDKRKYHALDFVTVEKCCSKLLLLMEKRVEELQDSIDTMYKYVRQEIAPYGTQFVTLLGKCHGFVQDQVKTVEDKRTLFFLNNFKLDTEETLKEVETMFQKQSVMLGQANKHLIELIKGKLGRRFKMQLLMRGSEDGFTADKFHRLCDQKGPTLTVIQTLGSMIDPVRTFGGYTSLSWKSPQYPQDLPDPDAFLFSLDHKSLHPVKQTYNAVTHRKDYLAIFGQGYDVSMAGRCNENNISKSYFGCCYEMPELMVAGSEEAKCYMAGTYNYKVKDFEVFQIIYLE</sequence>
<dbReference type="PROSITE" id="PS51886">
    <property type="entry name" value="TLDC"/>
    <property type="match status" value="1"/>
</dbReference>
<feature type="domain" description="TLDc" evidence="1">
    <location>
        <begin position="213"/>
        <end position="395"/>
    </location>
</feature>
<accession>A0A8J8NMB5</accession>
<reference evidence="2" key="1">
    <citation type="submission" date="2019-06" db="EMBL/GenBank/DDBJ databases">
        <authorList>
            <person name="Zheng W."/>
        </authorList>
    </citation>
    <scope>NUCLEOTIDE SEQUENCE</scope>
    <source>
        <strain evidence="2">QDHG01</strain>
    </source>
</reference>
<dbReference type="Pfam" id="PF07534">
    <property type="entry name" value="TLD"/>
    <property type="match status" value="1"/>
</dbReference>
<dbReference type="InterPro" id="IPR006571">
    <property type="entry name" value="TLDc_dom"/>
</dbReference>